<dbReference type="GO" id="GO:0043094">
    <property type="term" value="P:metabolic compound salvage"/>
    <property type="evidence" value="ECO:0007669"/>
    <property type="project" value="InterPro"/>
</dbReference>
<gene>
    <name evidence="5" type="ORF">PYK22_00207</name>
</gene>
<dbReference type="Pfam" id="PF01676">
    <property type="entry name" value="Metalloenzyme"/>
    <property type="match status" value="1"/>
</dbReference>
<dbReference type="EMBL" id="CBXV010000001">
    <property type="protein sequence ID" value="CDM64215.1"/>
    <property type="molecule type" value="Genomic_DNA"/>
</dbReference>
<dbReference type="RefSeq" id="WP_041973288.1">
    <property type="nucleotide sequence ID" value="NZ_CBXV010000001.1"/>
</dbReference>
<evidence type="ECO:0000256" key="2">
    <source>
        <dbReference type="ARBA" id="ARBA00022723"/>
    </source>
</evidence>
<accession>A0A0B6WVR3</accession>
<evidence type="ECO:0000313" key="6">
    <source>
        <dbReference type="Proteomes" id="UP000031518"/>
    </source>
</evidence>
<dbReference type="InterPro" id="IPR017850">
    <property type="entry name" value="Alkaline_phosphatase_core_sf"/>
</dbReference>
<name>A0A0B6WVR3_9BACT</name>
<keyword evidence="6" id="KW-1185">Reference proteome</keyword>
<dbReference type="STRING" id="454194.PYK22_00207"/>
<dbReference type="Gene3D" id="3.40.720.10">
    <property type="entry name" value="Alkaline Phosphatase, subunit A"/>
    <property type="match status" value="1"/>
</dbReference>
<dbReference type="SUPFAM" id="SSF53649">
    <property type="entry name" value="Alkaline phosphatase-like"/>
    <property type="match status" value="1"/>
</dbReference>
<evidence type="ECO:0000313" key="5">
    <source>
        <dbReference type="EMBL" id="CDM64215.1"/>
    </source>
</evidence>
<dbReference type="GO" id="GO:0009117">
    <property type="term" value="P:nucleotide metabolic process"/>
    <property type="evidence" value="ECO:0007669"/>
    <property type="project" value="InterPro"/>
</dbReference>
<dbReference type="GO" id="GO:0000287">
    <property type="term" value="F:magnesium ion binding"/>
    <property type="evidence" value="ECO:0007669"/>
    <property type="project" value="InterPro"/>
</dbReference>
<proteinExistence type="inferred from homology"/>
<dbReference type="Proteomes" id="UP000031518">
    <property type="component" value="Unassembled WGS sequence"/>
</dbReference>
<dbReference type="GO" id="GO:0008973">
    <property type="term" value="F:phosphopentomutase activity"/>
    <property type="evidence" value="ECO:0007669"/>
    <property type="project" value="InterPro"/>
</dbReference>
<comment type="similarity">
    <text evidence="1">Belongs to the phosphopentomutase family.</text>
</comment>
<feature type="domain" description="Metalloenzyme" evidence="4">
    <location>
        <begin position="183"/>
        <end position="292"/>
    </location>
</feature>
<dbReference type="GO" id="GO:0005829">
    <property type="term" value="C:cytosol"/>
    <property type="evidence" value="ECO:0007669"/>
    <property type="project" value="TreeGrafter"/>
</dbReference>
<evidence type="ECO:0000259" key="4">
    <source>
        <dbReference type="Pfam" id="PF01676"/>
    </source>
</evidence>
<dbReference type="PANTHER" id="PTHR21110:SF0">
    <property type="entry name" value="PHOSPHOPENTOMUTASE"/>
    <property type="match status" value="1"/>
</dbReference>
<dbReference type="EC" id="5.4.2.-" evidence="5"/>
<organism evidence="5 6">
    <name type="scientific">Pyrinomonas methylaliphatogenes</name>
    <dbReference type="NCBI Taxonomy" id="454194"/>
    <lineage>
        <taxon>Bacteria</taxon>
        <taxon>Pseudomonadati</taxon>
        <taxon>Acidobacteriota</taxon>
        <taxon>Blastocatellia</taxon>
        <taxon>Blastocatellales</taxon>
        <taxon>Pyrinomonadaceae</taxon>
        <taxon>Pyrinomonas</taxon>
    </lineage>
</organism>
<reference evidence="5 6" key="1">
    <citation type="submission" date="2013-12" db="EMBL/GenBank/DDBJ databases">
        <authorList>
            <person name="Stott M."/>
        </authorList>
    </citation>
    <scope>NUCLEOTIDE SEQUENCE [LARGE SCALE GENOMIC DNA]</scope>
    <source>
        <strain evidence="5 6">K22</strain>
    </source>
</reference>
<protein>
    <submittedName>
        <fullName evidence="5">Phosphoglycerate mutase</fullName>
        <ecNumber evidence="5">5.4.2.-</ecNumber>
    </submittedName>
</protein>
<keyword evidence="3" id="KW-0464">Manganese</keyword>
<reference evidence="5 6" key="2">
    <citation type="submission" date="2015-01" db="EMBL/GenBank/DDBJ databases">
        <title>Complete genome sequence of Pyrinomonas methylaliphatogenes type strain K22T.</title>
        <authorList>
            <person name="Lee K.C.Y."/>
            <person name="Power J.F."/>
            <person name="Dunfield P.F."/>
            <person name="Morgan X.C."/>
            <person name="Huttenhower C."/>
            <person name="Stott M.B."/>
        </authorList>
    </citation>
    <scope>NUCLEOTIDE SEQUENCE [LARGE SCALE GENOMIC DNA]</scope>
    <source>
        <strain evidence="5 6">K22</strain>
    </source>
</reference>
<evidence type="ECO:0000256" key="3">
    <source>
        <dbReference type="ARBA" id="ARBA00023211"/>
    </source>
</evidence>
<sequence>MSSVLLIFIDGLGIGTRGAHNPLHLLGEEAAPLAVFDGEETEVWGGGTLARTDARLGIAGRPQSASGQTTILTGINAPARLGYHKHGFPNQPLREILNEHSIFLQLRRAGIEPNTFANAYTPRFFNERPRWVSATTVAVESAGLRFRTLDDLRQARALFHDFTNAELLSRGESIEIRSAEEAAAILARLAAEHRFTLYEHFLTDRIGHAQDSESARRTLRQLARFVRATIESVDLKRTTVIVTSDHGNIEDLSTHNHTLNDVPTIAWGARSELVAERVRSLADIAPTILALLRG</sequence>
<dbReference type="InterPro" id="IPR006124">
    <property type="entry name" value="Metalloenzyme"/>
</dbReference>
<keyword evidence="2" id="KW-0479">Metal-binding</keyword>
<dbReference type="OrthoDB" id="9778226at2"/>
<dbReference type="InterPro" id="IPR010045">
    <property type="entry name" value="DeoB"/>
</dbReference>
<dbReference type="PANTHER" id="PTHR21110">
    <property type="entry name" value="PHOSPHOPENTOMUTASE"/>
    <property type="match status" value="1"/>
</dbReference>
<keyword evidence="5" id="KW-0413">Isomerase</keyword>
<evidence type="ECO:0000256" key="1">
    <source>
        <dbReference type="ARBA" id="ARBA00010373"/>
    </source>
</evidence>
<dbReference type="AlphaFoldDB" id="A0A0B6WVR3"/>